<organism evidence="3 4">
    <name type="scientific">Hermetia illucens</name>
    <name type="common">Black soldier fly</name>
    <dbReference type="NCBI Taxonomy" id="343691"/>
    <lineage>
        <taxon>Eukaryota</taxon>
        <taxon>Metazoa</taxon>
        <taxon>Ecdysozoa</taxon>
        <taxon>Arthropoda</taxon>
        <taxon>Hexapoda</taxon>
        <taxon>Insecta</taxon>
        <taxon>Pterygota</taxon>
        <taxon>Neoptera</taxon>
        <taxon>Endopterygota</taxon>
        <taxon>Diptera</taxon>
        <taxon>Brachycera</taxon>
        <taxon>Stratiomyomorpha</taxon>
        <taxon>Stratiomyidae</taxon>
        <taxon>Hermetiinae</taxon>
        <taxon>Hermetia</taxon>
    </lineage>
</organism>
<protein>
    <recommendedName>
        <fullName evidence="2">Kazal-like domain-containing protein</fullName>
    </recommendedName>
</protein>
<name>A0A7R8UMW3_HERIL</name>
<evidence type="ECO:0000313" key="3">
    <source>
        <dbReference type="EMBL" id="CAD7083633.1"/>
    </source>
</evidence>
<reference evidence="3 4" key="1">
    <citation type="submission" date="2020-11" db="EMBL/GenBank/DDBJ databases">
        <authorList>
            <person name="Wallbank WR R."/>
            <person name="Pardo Diaz C."/>
            <person name="Kozak K."/>
            <person name="Martin S."/>
            <person name="Jiggins C."/>
            <person name="Moest M."/>
            <person name="Warren A I."/>
            <person name="Generalovic N T."/>
            <person name="Byers J.R.P. K."/>
            <person name="Montejo-Kovacevich G."/>
            <person name="Yen C E."/>
        </authorList>
    </citation>
    <scope>NUCLEOTIDE SEQUENCE [LARGE SCALE GENOMIC DNA]</scope>
</reference>
<keyword evidence="4" id="KW-1185">Reference proteome</keyword>
<dbReference type="InParanoid" id="A0A7R8UMW3"/>
<evidence type="ECO:0000256" key="1">
    <source>
        <dbReference type="SAM" id="SignalP"/>
    </source>
</evidence>
<feature type="domain" description="Kazal-like" evidence="2">
    <location>
        <begin position="387"/>
        <end position="433"/>
    </location>
</feature>
<accession>A0A7R8UMW3</accession>
<evidence type="ECO:0000259" key="2">
    <source>
        <dbReference type="PROSITE" id="PS51465"/>
    </source>
</evidence>
<dbReference type="PROSITE" id="PS51465">
    <property type="entry name" value="KAZAL_2"/>
    <property type="match status" value="1"/>
</dbReference>
<dbReference type="Proteomes" id="UP000594454">
    <property type="component" value="Chromosome 2"/>
</dbReference>
<dbReference type="Gene3D" id="3.30.60.30">
    <property type="match status" value="1"/>
</dbReference>
<dbReference type="InterPro" id="IPR036058">
    <property type="entry name" value="Kazal_dom_sf"/>
</dbReference>
<sequence length="433" mass="48946">MNRIVLLLLPILLLLNVTKECSGGGGPLLKIKIVDKEDEDPRVSATLLRKPLDPQINRRSFNVPLRRIYRPPSNIDPFISSQTYNPYTRAGMYHAGTAYSSHELTQSLGSLVTSILSSRNKNPVNKIYIFSRNNQAQPYSEPIYHVYQEQGNPAEKFIPSVQIQPSEVVIRPTIASQYNSVLNSHSPIAVATLGPQYHLPKVTEAVDDMVTETPINYAQQLKDLQKSIKKLTLKPMYSPGIKKSSVFNEKVRAYTNFMKQPEYFLPKVEPDHHTEPTNYYISSTRTQPQYEITPSATIQVHQYHPQKVSSTQPHAFISQSMEFTANDAIRAHPQAETDSGGHTKYRVYDSDSIKSSSSYTSANQVADLSEQGYTTQDAIRLLESKRYTVPRDCSSRCLEQNRKNYDPVCGSDERTYLNEDMLICLSACRKTGE</sequence>
<gene>
    <name evidence="3" type="ORF">HERILL_LOCUS6580</name>
</gene>
<dbReference type="InterPro" id="IPR002350">
    <property type="entry name" value="Kazal_dom"/>
</dbReference>
<dbReference type="EMBL" id="LR899010">
    <property type="protein sequence ID" value="CAD7083633.1"/>
    <property type="molecule type" value="Genomic_DNA"/>
</dbReference>
<dbReference type="AlphaFoldDB" id="A0A7R8UMW3"/>
<feature type="signal peptide" evidence="1">
    <location>
        <begin position="1"/>
        <end position="23"/>
    </location>
</feature>
<evidence type="ECO:0000313" key="4">
    <source>
        <dbReference type="Proteomes" id="UP000594454"/>
    </source>
</evidence>
<proteinExistence type="predicted"/>
<dbReference type="SUPFAM" id="SSF100895">
    <property type="entry name" value="Kazal-type serine protease inhibitors"/>
    <property type="match status" value="1"/>
</dbReference>
<feature type="chain" id="PRO_5031292436" description="Kazal-like domain-containing protein" evidence="1">
    <location>
        <begin position="24"/>
        <end position="433"/>
    </location>
</feature>
<keyword evidence="1" id="KW-0732">Signal</keyword>